<evidence type="ECO:0000313" key="1">
    <source>
        <dbReference type="EMBL" id="CAA62692.1"/>
    </source>
</evidence>
<organism evidence="1">
    <name type="scientific">Rhizobium meliloti</name>
    <name type="common">Ensifer meliloti</name>
    <name type="synonym">Sinorhizobium meliloti</name>
    <dbReference type="NCBI Taxonomy" id="382"/>
    <lineage>
        <taxon>Bacteria</taxon>
        <taxon>Pseudomonadati</taxon>
        <taxon>Pseudomonadota</taxon>
        <taxon>Alphaproteobacteria</taxon>
        <taxon>Hyphomicrobiales</taxon>
        <taxon>Rhizobiaceae</taxon>
        <taxon>Sinorhizobium/Ensifer group</taxon>
        <taxon>Sinorhizobium</taxon>
    </lineage>
</organism>
<proteinExistence type="predicted"/>
<dbReference type="AlphaFoldDB" id="Q52973"/>
<name>Q52973_RHIML</name>
<dbReference type="EMBL" id="X91350">
    <property type="protein sequence ID" value="CAA62692.1"/>
    <property type="molecule type" value="Genomic_DNA"/>
</dbReference>
<accession>Q52973</accession>
<reference evidence="1" key="1">
    <citation type="journal article" date="1995" name="FEMS Microbiol. Lett.">
        <title>The Rhizobium meliloti region located downstream of the nod box n6 is involved in the specific nodulation of Medicago lupulina.</title>
        <authorList>
            <person name="Plazanet C."/>
            <person name="Refregier G."/>
            <person name="Demont N."/>
            <person name="Truchet G."/>
            <person name="Rosenberg C."/>
        </authorList>
    </citation>
    <scope>NUCLEOTIDE SEQUENCE</scope>
    <source>
        <strain evidence="1">RCR2011</strain>
    </source>
</reference>
<sequence>MLIDLWRLLPSGIDGVADRAFVREWKENDMSQQEHQLRPASIRTPVELVETCLVMCAAARVLFGSVAAHGNGACQNGQSLS</sequence>
<protein>
    <submittedName>
        <fullName evidence="1">NolQa protein</fullName>
    </submittedName>
</protein>
<gene>
    <name evidence="1" type="primary">nolQa</name>
</gene>